<dbReference type="EMBL" id="CP043420">
    <property type="protein sequence ID" value="QEL10034.1"/>
    <property type="molecule type" value="Genomic_DNA"/>
</dbReference>
<keyword evidence="1" id="KW-0418">Kinase</keyword>
<dbReference type="InterPro" id="IPR039758">
    <property type="entry name" value="NAGK-like"/>
</dbReference>
<keyword evidence="2" id="KW-1185">Reference proteome</keyword>
<dbReference type="KEGG" id="kuy:FY550_02050"/>
<proteinExistence type="predicted"/>
<dbReference type="Proteomes" id="UP000322553">
    <property type="component" value="Chromosome"/>
</dbReference>
<dbReference type="InterPro" id="IPR002731">
    <property type="entry name" value="ATPase_BadF"/>
</dbReference>
<dbReference type="RefSeq" id="WP_070981248.1">
    <property type="nucleotide sequence ID" value="NZ_CP043420.1"/>
</dbReference>
<organism evidence="1 2">
    <name type="scientific">Kushneria phosphatilytica</name>
    <dbReference type="NCBI Taxonomy" id="657387"/>
    <lineage>
        <taxon>Bacteria</taxon>
        <taxon>Pseudomonadati</taxon>
        <taxon>Pseudomonadota</taxon>
        <taxon>Gammaproteobacteria</taxon>
        <taxon>Oceanospirillales</taxon>
        <taxon>Halomonadaceae</taxon>
        <taxon>Kushneria</taxon>
    </lineage>
</organism>
<dbReference type="PANTHER" id="PTHR12862">
    <property type="entry name" value="BADF TYPE ATPASE DOMAIN-CONTAINING PROTEIN"/>
    <property type="match status" value="1"/>
</dbReference>
<accession>A0A1S1NUW1</accession>
<dbReference type="STRING" id="657387.BH688_15105"/>
<dbReference type="SUPFAM" id="SSF53067">
    <property type="entry name" value="Actin-like ATPase domain"/>
    <property type="match status" value="2"/>
</dbReference>
<name>A0A1S1NUW1_9GAMM</name>
<dbReference type="Gene3D" id="3.30.420.40">
    <property type="match status" value="2"/>
</dbReference>
<dbReference type="PANTHER" id="PTHR12862:SF0">
    <property type="entry name" value="N-ACETYL-D-GLUCOSAMINE KINASE"/>
    <property type="match status" value="1"/>
</dbReference>
<evidence type="ECO:0000313" key="1">
    <source>
        <dbReference type="EMBL" id="QEL10034.1"/>
    </source>
</evidence>
<dbReference type="AlphaFoldDB" id="A0A1S1NUW1"/>
<reference evidence="1 2" key="1">
    <citation type="submission" date="2019-08" db="EMBL/GenBank/DDBJ databases">
        <title>Complete genome sequence of Kushneria sp. YCWA18, a halophilic phosphate-solubilizing bacterium isolated from Daqiao saltern in China.</title>
        <authorList>
            <person name="Du G.-X."/>
            <person name="Qu L.-Y."/>
        </authorList>
    </citation>
    <scope>NUCLEOTIDE SEQUENCE [LARGE SCALE GENOMIC DNA]</scope>
    <source>
        <strain evidence="1 2">YCWA18</strain>
    </source>
</reference>
<dbReference type="Pfam" id="PF01869">
    <property type="entry name" value="BcrAD_BadFG"/>
    <property type="match status" value="1"/>
</dbReference>
<dbReference type="GO" id="GO:0045127">
    <property type="term" value="F:N-acetylglucosamine kinase activity"/>
    <property type="evidence" value="ECO:0007669"/>
    <property type="project" value="InterPro"/>
</dbReference>
<dbReference type="CDD" id="cd24007">
    <property type="entry name" value="ASKHA_NBD_eukNAGK-like"/>
    <property type="match status" value="1"/>
</dbReference>
<protein>
    <submittedName>
        <fullName evidence="1">N-acetylglucosamine kinase</fullName>
    </submittedName>
</protein>
<dbReference type="InterPro" id="IPR043129">
    <property type="entry name" value="ATPase_NBD"/>
</dbReference>
<gene>
    <name evidence="1" type="ORF">FY550_02050</name>
</gene>
<sequence length="314" mass="33957">MFLGVDGGGTRTSFCLLDDTGRVVATHQTGTCYYLSIGLEEAHRVLQEGVRQVCKEAGIAPDEISHAFFGLPAYGEGSSVLPTLDDMPHDILGHRRYQCGNDMICGWAGSLGGSDGINVIAGTGSMTYGERQGAGTRCGGWGEIFGDEGSAYWIGCRGLNAFTRMSDGRLARGPLYQLFQQHFALSSDLDLIDLVLNEWQADRTRIAELALTVIEAARQQDPQALKILRDAAEELAILVETTCRQLGFKTSEQVPVSYSGGLFREAMFLDTFTHTLSRLGVYHELRNPLHSPAIGAALYAARLAGVSLEVTTTS</sequence>
<dbReference type="OrthoDB" id="9816014at2"/>
<keyword evidence="1" id="KW-0808">Transferase</keyword>
<evidence type="ECO:0000313" key="2">
    <source>
        <dbReference type="Proteomes" id="UP000322553"/>
    </source>
</evidence>